<keyword evidence="2" id="KW-1185">Reference proteome</keyword>
<dbReference type="PANTHER" id="PTHR35866">
    <property type="entry name" value="PUTATIVE-RELATED"/>
    <property type="match status" value="1"/>
</dbReference>
<sequence>MVTDLVQIRSLADAKESENTEFRRFLRHHHVPDQVFYNVAVEIEHFIDCRACANCCRQTRVNVTEPEIARIAAFLNDPVETDLHEYVEEDPVEHRLMLRQENDACVFLDGNLCLIYEARPDACHNFPHVDAHGSTLGSRMSSVVRNAWICPILYNALEEHKHRTGWHHHKAQFTGTFPGTPSH</sequence>
<dbReference type="EMBL" id="CP063849">
    <property type="protein sequence ID" value="QOY89140.1"/>
    <property type="molecule type" value="Genomic_DNA"/>
</dbReference>
<evidence type="ECO:0000313" key="2">
    <source>
        <dbReference type="Proteomes" id="UP000593892"/>
    </source>
</evidence>
<dbReference type="InterPro" id="IPR005358">
    <property type="entry name" value="Puta_zinc/iron-chelating_dom"/>
</dbReference>
<protein>
    <submittedName>
        <fullName evidence="1">YkgJ family cysteine cluster protein</fullName>
    </submittedName>
</protein>
<dbReference type="RefSeq" id="WP_194450802.1">
    <property type="nucleotide sequence ID" value="NZ_CP063849.1"/>
</dbReference>
<proteinExistence type="predicted"/>
<reference evidence="1 2" key="1">
    <citation type="submission" date="2020-10" db="EMBL/GenBank/DDBJ databases">
        <title>Complete genome sequence of Paludibaculum fermentans P105T, a facultatively anaerobic acidobacterium capable of dissimilatory Fe(III) reduction.</title>
        <authorList>
            <person name="Dedysh S.N."/>
            <person name="Beletsky A.V."/>
            <person name="Kulichevskaya I.S."/>
            <person name="Mardanov A.V."/>
            <person name="Ravin N.V."/>
        </authorList>
    </citation>
    <scope>NUCLEOTIDE SEQUENCE [LARGE SCALE GENOMIC DNA]</scope>
    <source>
        <strain evidence="1 2">P105</strain>
    </source>
</reference>
<gene>
    <name evidence="1" type="ORF">IRI77_04055</name>
</gene>
<dbReference type="KEGG" id="pfer:IRI77_04055"/>
<dbReference type="PANTHER" id="PTHR35866:SF1">
    <property type="entry name" value="YKGJ FAMILY CYSTEINE CLUSTER PROTEIN"/>
    <property type="match status" value="1"/>
</dbReference>
<dbReference type="AlphaFoldDB" id="A0A7S7SMJ7"/>
<organism evidence="1 2">
    <name type="scientific">Paludibaculum fermentans</name>
    <dbReference type="NCBI Taxonomy" id="1473598"/>
    <lineage>
        <taxon>Bacteria</taxon>
        <taxon>Pseudomonadati</taxon>
        <taxon>Acidobacteriota</taxon>
        <taxon>Terriglobia</taxon>
        <taxon>Bryobacterales</taxon>
        <taxon>Bryobacteraceae</taxon>
        <taxon>Paludibaculum</taxon>
    </lineage>
</organism>
<name>A0A7S7SMJ7_PALFE</name>
<evidence type="ECO:0000313" key="1">
    <source>
        <dbReference type="EMBL" id="QOY89140.1"/>
    </source>
</evidence>
<accession>A0A7S7SMJ7</accession>
<dbReference type="Proteomes" id="UP000593892">
    <property type="component" value="Chromosome"/>
</dbReference>
<dbReference type="Pfam" id="PF03692">
    <property type="entry name" value="CxxCxxCC"/>
    <property type="match status" value="1"/>
</dbReference>